<feature type="domain" description="Rho-GAP" evidence="1">
    <location>
        <begin position="64"/>
        <end position="237"/>
    </location>
</feature>
<name>A0ABD2Q899_9PLAT</name>
<proteinExistence type="predicted"/>
<accession>A0ABD2Q899</accession>
<dbReference type="Gene3D" id="1.10.555.10">
    <property type="entry name" value="Rho GTPase activation protein"/>
    <property type="match status" value="1"/>
</dbReference>
<organism evidence="2 3">
    <name type="scientific">Cichlidogyrus casuarinus</name>
    <dbReference type="NCBI Taxonomy" id="1844966"/>
    <lineage>
        <taxon>Eukaryota</taxon>
        <taxon>Metazoa</taxon>
        <taxon>Spiralia</taxon>
        <taxon>Lophotrochozoa</taxon>
        <taxon>Platyhelminthes</taxon>
        <taxon>Monogenea</taxon>
        <taxon>Monopisthocotylea</taxon>
        <taxon>Dactylogyridea</taxon>
        <taxon>Ancyrocephalidae</taxon>
        <taxon>Cichlidogyrus</taxon>
    </lineage>
</organism>
<keyword evidence="3" id="KW-1185">Reference proteome</keyword>
<dbReference type="SMART" id="SM00324">
    <property type="entry name" value="RhoGAP"/>
    <property type="match status" value="1"/>
</dbReference>
<protein>
    <recommendedName>
        <fullName evidence="1">Rho-GAP domain-containing protein</fullName>
    </recommendedName>
</protein>
<dbReference type="InterPro" id="IPR000198">
    <property type="entry name" value="RhoGAP_dom"/>
</dbReference>
<comment type="caution">
    <text evidence="2">The sequence shown here is derived from an EMBL/GenBank/DDBJ whole genome shotgun (WGS) entry which is preliminary data.</text>
</comment>
<evidence type="ECO:0000313" key="3">
    <source>
        <dbReference type="Proteomes" id="UP001626550"/>
    </source>
</evidence>
<gene>
    <name evidence="2" type="ORF">Ciccas_005657</name>
</gene>
<dbReference type="SUPFAM" id="SSF48350">
    <property type="entry name" value="GTPase activation domain, GAP"/>
    <property type="match status" value="1"/>
</dbReference>
<dbReference type="Pfam" id="PF00620">
    <property type="entry name" value="RhoGAP"/>
    <property type="match status" value="1"/>
</dbReference>
<feature type="non-terminal residue" evidence="2">
    <location>
        <position position="1"/>
    </location>
</feature>
<dbReference type="EMBL" id="JBJKFK010000683">
    <property type="protein sequence ID" value="KAL3315708.1"/>
    <property type="molecule type" value="Genomic_DNA"/>
</dbReference>
<sequence>AKFEPTSFGLSLASLIALGSKPVAELTREELLQLLQKSQDWTEAEQMLHAGEMPGLLPCSWHSFSVPKEIFRMIDMLSNHIGENFLSDAIVDTQLQRIRENLDTAPSIDTAFEEGITAASMIEALLTFLRSLPQAVIPEAYQYDCLRASANLNAALLSLTRIPKIHQNLFYYLVAFLKTCIPLGSRDDLVTALANRFGEAIFNSCNPDVSRARTAYSGFFSQTTRADFIRLFITNDNLRQNQLSFSHQPH</sequence>
<dbReference type="Proteomes" id="UP001626550">
    <property type="component" value="Unassembled WGS sequence"/>
</dbReference>
<evidence type="ECO:0000313" key="2">
    <source>
        <dbReference type="EMBL" id="KAL3315708.1"/>
    </source>
</evidence>
<evidence type="ECO:0000259" key="1">
    <source>
        <dbReference type="SMART" id="SM00324"/>
    </source>
</evidence>
<reference evidence="2 3" key="1">
    <citation type="submission" date="2024-11" db="EMBL/GenBank/DDBJ databases">
        <title>Adaptive evolution of stress response genes in parasites aligns with host niche diversity.</title>
        <authorList>
            <person name="Hahn C."/>
            <person name="Resl P."/>
        </authorList>
    </citation>
    <scope>NUCLEOTIDE SEQUENCE [LARGE SCALE GENOMIC DNA]</scope>
    <source>
        <strain evidence="2">EGGRZ-B1_66</strain>
        <tissue evidence="2">Body</tissue>
    </source>
</reference>
<dbReference type="AlphaFoldDB" id="A0ABD2Q899"/>
<dbReference type="InterPro" id="IPR008936">
    <property type="entry name" value="Rho_GTPase_activation_prot"/>
</dbReference>